<proteinExistence type="predicted"/>
<evidence type="ECO:0000313" key="1">
    <source>
        <dbReference type="EMBL" id="KAI0031807.1"/>
    </source>
</evidence>
<dbReference type="Proteomes" id="UP000814128">
    <property type="component" value="Unassembled WGS sequence"/>
</dbReference>
<keyword evidence="2" id="KW-1185">Reference proteome</keyword>
<dbReference type="EMBL" id="MU273567">
    <property type="protein sequence ID" value="KAI0031807.1"/>
    <property type="molecule type" value="Genomic_DNA"/>
</dbReference>
<protein>
    <submittedName>
        <fullName evidence="1">Uncharacterized protein</fullName>
    </submittedName>
</protein>
<accession>A0ACB8QJI1</accession>
<comment type="caution">
    <text evidence="1">The sequence shown here is derived from an EMBL/GenBank/DDBJ whole genome shotgun (WGS) entry which is preliminary data.</text>
</comment>
<gene>
    <name evidence="1" type="ORF">K488DRAFT_86486</name>
</gene>
<reference evidence="1" key="1">
    <citation type="submission" date="2021-02" db="EMBL/GenBank/DDBJ databases">
        <authorList>
            <consortium name="DOE Joint Genome Institute"/>
            <person name="Ahrendt S."/>
            <person name="Looney B.P."/>
            <person name="Miyauchi S."/>
            <person name="Morin E."/>
            <person name="Drula E."/>
            <person name="Courty P.E."/>
            <person name="Chicoki N."/>
            <person name="Fauchery L."/>
            <person name="Kohler A."/>
            <person name="Kuo A."/>
            <person name="Labutti K."/>
            <person name="Pangilinan J."/>
            <person name="Lipzen A."/>
            <person name="Riley R."/>
            <person name="Andreopoulos W."/>
            <person name="He G."/>
            <person name="Johnson J."/>
            <person name="Barry K.W."/>
            <person name="Grigoriev I.V."/>
            <person name="Nagy L."/>
            <person name="Hibbett D."/>
            <person name="Henrissat B."/>
            <person name="Matheny P.B."/>
            <person name="Labbe J."/>
            <person name="Martin F."/>
        </authorList>
    </citation>
    <scope>NUCLEOTIDE SEQUENCE</scope>
    <source>
        <strain evidence="1">EC-137</strain>
    </source>
</reference>
<evidence type="ECO:0000313" key="2">
    <source>
        <dbReference type="Proteomes" id="UP000814128"/>
    </source>
</evidence>
<sequence length="194" mass="21663">MRLIGRILRHGIQRFRKSTSKDVLIITLEALRESADSLPPLRSALSTLLFLTDLSTKMSLNKDDLGRLYTRVDEVAASMEHALPDIESLAPSQIAAIASFDEELRRICSDMSRVQSQSRFACFVRAQKNTGDLVDFERRLNAAELTFLAPPQHCLDNRPNSLRAAWRDTAPDFAASIHIDASAGDPDDRHKDSS</sequence>
<reference evidence="1" key="2">
    <citation type="journal article" date="2022" name="New Phytol.">
        <title>Evolutionary transition to the ectomycorrhizal habit in the genomes of a hyperdiverse lineage of mushroom-forming fungi.</title>
        <authorList>
            <person name="Looney B."/>
            <person name="Miyauchi S."/>
            <person name="Morin E."/>
            <person name="Drula E."/>
            <person name="Courty P.E."/>
            <person name="Kohler A."/>
            <person name="Kuo A."/>
            <person name="LaButti K."/>
            <person name="Pangilinan J."/>
            <person name="Lipzen A."/>
            <person name="Riley R."/>
            <person name="Andreopoulos W."/>
            <person name="He G."/>
            <person name="Johnson J."/>
            <person name="Nolan M."/>
            <person name="Tritt A."/>
            <person name="Barry K.W."/>
            <person name="Grigoriev I.V."/>
            <person name="Nagy L.G."/>
            <person name="Hibbett D."/>
            <person name="Henrissat B."/>
            <person name="Matheny P.B."/>
            <person name="Labbe J."/>
            <person name="Martin F.M."/>
        </authorList>
    </citation>
    <scope>NUCLEOTIDE SEQUENCE</scope>
    <source>
        <strain evidence="1">EC-137</strain>
    </source>
</reference>
<organism evidence="1 2">
    <name type="scientific">Vararia minispora EC-137</name>
    <dbReference type="NCBI Taxonomy" id="1314806"/>
    <lineage>
        <taxon>Eukaryota</taxon>
        <taxon>Fungi</taxon>
        <taxon>Dikarya</taxon>
        <taxon>Basidiomycota</taxon>
        <taxon>Agaricomycotina</taxon>
        <taxon>Agaricomycetes</taxon>
        <taxon>Russulales</taxon>
        <taxon>Lachnocladiaceae</taxon>
        <taxon>Vararia</taxon>
    </lineage>
</organism>
<name>A0ACB8QJI1_9AGAM</name>